<evidence type="ECO:0000259" key="17">
    <source>
        <dbReference type="PROSITE" id="PS50850"/>
    </source>
</evidence>
<evidence type="ECO:0000256" key="11">
    <source>
        <dbReference type="ARBA" id="ARBA00044662"/>
    </source>
</evidence>
<dbReference type="EMBL" id="FN648926">
    <property type="protein sequence ID" value="CBN73775.1"/>
    <property type="molecule type" value="Genomic_DNA"/>
</dbReference>
<reference evidence="18 19" key="1">
    <citation type="journal article" date="2010" name="Nature">
        <title>The Ectocarpus genome and the independent evolution of multicellularity in brown algae.</title>
        <authorList>
            <person name="Cock J.M."/>
            <person name="Sterck L."/>
            <person name="Rouze P."/>
            <person name="Scornet D."/>
            <person name="Allen A.E."/>
            <person name="Amoutzias G."/>
            <person name="Anthouard V."/>
            <person name="Artiguenave F."/>
            <person name="Aury J.M."/>
            <person name="Badger J.H."/>
            <person name="Beszteri B."/>
            <person name="Billiau K."/>
            <person name="Bonnet E."/>
            <person name="Bothwell J.H."/>
            <person name="Bowler C."/>
            <person name="Boyen C."/>
            <person name="Brownlee C."/>
            <person name="Carrano C.J."/>
            <person name="Charrier B."/>
            <person name="Cho G.Y."/>
            <person name="Coelho S.M."/>
            <person name="Collen J."/>
            <person name="Corre E."/>
            <person name="Da Silva C."/>
            <person name="Delage L."/>
            <person name="Delaroque N."/>
            <person name="Dittami S.M."/>
            <person name="Doulbeau S."/>
            <person name="Elias M."/>
            <person name="Farnham G."/>
            <person name="Gachon C.M."/>
            <person name="Gschloessl B."/>
            <person name="Heesch S."/>
            <person name="Jabbari K."/>
            <person name="Jubin C."/>
            <person name="Kawai H."/>
            <person name="Kimura K."/>
            <person name="Kloareg B."/>
            <person name="Kupper F.C."/>
            <person name="Lang D."/>
            <person name="Le Bail A."/>
            <person name="Leblanc C."/>
            <person name="Lerouge P."/>
            <person name="Lohr M."/>
            <person name="Lopez P.J."/>
            <person name="Martens C."/>
            <person name="Maumus F."/>
            <person name="Michel G."/>
            <person name="Miranda-Saavedra D."/>
            <person name="Morales J."/>
            <person name="Moreau H."/>
            <person name="Motomura T."/>
            <person name="Nagasato C."/>
            <person name="Napoli C.A."/>
            <person name="Nelson D.R."/>
            <person name="Nyvall-Collen P."/>
            <person name="Peters A.F."/>
            <person name="Pommier C."/>
            <person name="Potin P."/>
            <person name="Poulain J."/>
            <person name="Quesneville H."/>
            <person name="Read B."/>
            <person name="Rensing S.A."/>
            <person name="Ritter A."/>
            <person name="Rousvoal S."/>
            <person name="Samanta M."/>
            <person name="Samson G."/>
            <person name="Schroeder D.C."/>
            <person name="Segurens B."/>
            <person name="Strittmatter M."/>
            <person name="Tonon T."/>
            <person name="Tregear J.W."/>
            <person name="Valentin K."/>
            <person name="von Dassow P."/>
            <person name="Yamagishi T."/>
            <person name="Van de Peer Y."/>
            <person name="Wincker P."/>
        </authorList>
    </citation>
    <scope>NUCLEOTIDE SEQUENCE [LARGE SCALE GENOMIC DNA]</scope>
    <source>
        <strain evidence="19">Ec32 / CCAP1310/4</strain>
    </source>
</reference>
<evidence type="ECO:0000256" key="4">
    <source>
        <dbReference type="ARBA" id="ARBA00022448"/>
    </source>
</evidence>
<evidence type="ECO:0000256" key="2">
    <source>
        <dbReference type="ARBA" id="ARBA00010992"/>
    </source>
</evidence>
<evidence type="ECO:0000256" key="5">
    <source>
        <dbReference type="ARBA" id="ARBA00022692"/>
    </source>
</evidence>
<feature type="transmembrane region" description="Helical" evidence="16">
    <location>
        <begin position="383"/>
        <end position="406"/>
    </location>
</feature>
<protein>
    <recommendedName>
        <fullName evidence="14">Hexose transporter 1</fullName>
    </recommendedName>
</protein>
<evidence type="ECO:0000256" key="10">
    <source>
        <dbReference type="ARBA" id="ARBA00044656"/>
    </source>
</evidence>
<feature type="transmembrane region" description="Helical" evidence="16">
    <location>
        <begin position="159"/>
        <end position="180"/>
    </location>
</feature>
<dbReference type="InterPro" id="IPR020846">
    <property type="entry name" value="MFS_dom"/>
</dbReference>
<comment type="catalytic activity">
    <reaction evidence="10">
        <text>D-xylose(out) = D-xylose(in)</text>
        <dbReference type="Rhea" id="RHEA:78427"/>
        <dbReference type="ChEBI" id="CHEBI:53455"/>
    </reaction>
    <physiologicalReaction direction="left-to-right" evidence="10">
        <dbReference type="Rhea" id="RHEA:78428"/>
    </physiologicalReaction>
</comment>
<evidence type="ECO:0000256" key="16">
    <source>
        <dbReference type="SAM" id="Phobius"/>
    </source>
</evidence>
<comment type="catalytic activity">
    <reaction evidence="12">
        <text>D-glucosamine(out) = D-glucosamine(in)</text>
        <dbReference type="Rhea" id="RHEA:78423"/>
        <dbReference type="ChEBI" id="CHEBI:58723"/>
    </reaction>
    <physiologicalReaction direction="left-to-right" evidence="12">
        <dbReference type="Rhea" id="RHEA:78424"/>
    </physiologicalReaction>
</comment>
<dbReference type="InterPro" id="IPR005829">
    <property type="entry name" value="Sugar_transporter_CS"/>
</dbReference>
<keyword evidence="5 16" id="KW-0812">Transmembrane</keyword>
<evidence type="ECO:0000256" key="8">
    <source>
        <dbReference type="ARBA" id="ARBA00044637"/>
    </source>
</evidence>
<dbReference type="InterPro" id="IPR003663">
    <property type="entry name" value="Sugar/inositol_transpt"/>
</dbReference>
<dbReference type="PANTHER" id="PTHR48020:SF49">
    <property type="entry name" value="SUGAR TRANSPORTER"/>
    <property type="match status" value="1"/>
</dbReference>
<dbReference type="GO" id="GO:0016020">
    <property type="term" value="C:membrane"/>
    <property type="evidence" value="ECO:0007669"/>
    <property type="project" value="UniProtKB-SubCell"/>
</dbReference>
<comment type="catalytic activity">
    <reaction evidence="9">
        <text>D-glucose(out) = D-glucose(in)</text>
        <dbReference type="Rhea" id="RHEA:60376"/>
        <dbReference type="ChEBI" id="CHEBI:4167"/>
    </reaction>
    <physiologicalReaction direction="left-to-right" evidence="9">
        <dbReference type="Rhea" id="RHEA:60377"/>
    </physiologicalReaction>
</comment>
<gene>
    <name evidence="18" type="ORF">Esi_0007_0024</name>
</gene>
<name>D8LRZ1_ECTSI</name>
<dbReference type="PROSITE" id="PS50850">
    <property type="entry name" value="MFS"/>
    <property type="match status" value="1"/>
</dbReference>
<dbReference type="PROSITE" id="PS00217">
    <property type="entry name" value="SUGAR_TRANSPORT_2"/>
    <property type="match status" value="1"/>
</dbReference>
<evidence type="ECO:0000313" key="18">
    <source>
        <dbReference type="EMBL" id="CBN73775.1"/>
    </source>
</evidence>
<keyword evidence="7 16" id="KW-0472">Membrane</keyword>
<accession>D8LRZ1</accession>
<proteinExistence type="inferred from homology"/>
<feature type="transmembrane region" description="Helical" evidence="16">
    <location>
        <begin position="354"/>
        <end position="377"/>
    </location>
</feature>
<evidence type="ECO:0000256" key="7">
    <source>
        <dbReference type="ARBA" id="ARBA00023136"/>
    </source>
</evidence>
<feature type="domain" description="Major facilitator superfamily (MFS) profile" evidence="17">
    <location>
        <begin position="68"/>
        <end position="471"/>
    </location>
</feature>
<evidence type="ECO:0000256" key="1">
    <source>
        <dbReference type="ARBA" id="ARBA00004141"/>
    </source>
</evidence>
<dbReference type="InParanoid" id="D8LRZ1"/>
<dbReference type="OrthoDB" id="6339427at2759"/>
<organism evidence="18 19">
    <name type="scientific">Ectocarpus siliculosus</name>
    <name type="common">Brown alga</name>
    <name type="synonym">Conferva siliculosa</name>
    <dbReference type="NCBI Taxonomy" id="2880"/>
    <lineage>
        <taxon>Eukaryota</taxon>
        <taxon>Sar</taxon>
        <taxon>Stramenopiles</taxon>
        <taxon>Ochrophyta</taxon>
        <taxon>PX clade</taxon>
        <taxon>Phaeophyceae</taxon>
        <taxon>Ectocarpales</taxon>
        <taxon>Ectocarpaceae</taxon>
        <taxon>Ectocarpus</taxon>
    </lineage>
</organism>
<dbReference type="PRINTS" id="PR00171">
    <property type="entry name" value="SUGRTRNSPORT"/>
</dbReference>
<dbReference type="EMBL" id="FN649731">
    <property type="protein sequence ID" value="CBN73775.1"/>
    <property type="molecule type" value="Genomic_DNA"/>
</dbReference>
<dbReference type="Proteomes" id="UP000002630">
    <property type="component" value="Linkage Group LG06"/>
</dbReference>
<evidence type="ECO:0000256" key="12">
    <source>
        <dbReference type="ARBA" id="ARBA00044668"/>
    </source>
</evidence>
<comment type="similarity">
    <text evidence="2">Belongs to the major facilitator superfamily. Sugar transporter (TC 2.A.1.1) family.</text>
</comment>
<evidence type="ECO:0000256" key="9">
    <source>
        <dbReference type="ARBA" id="ARBA00044648"/>
    </source>
</evidence>
<feature type="transmembrane region" description="Helical" evidence="16">
    <location>
        <begin position="69"/>
        <end position="93"/>
    </location>
</feature>
<keyword evidence="4" id="KW-0813">Transport</keyword>
<dbReference type="Pfam" id="PF00083">
    <property type="entry name" value="Sugar_tr"/>
    <property type="match status" value="2"/>
</dbReference>
<evidence type="ECO:0000256" key="15">
    <source>
        <dbReference type="SAM" id="MobiDB-lite"/>
    </source>
</evidence>
<evidence type="ECO:0000313" key="19">
    <source>
        <dbReference type="Proteomes" id="UP000002630"/>
    </source>
</evidence>
<dbReference type="SUPFAM" id="SSF103473">
    <property type="entry name" value="MFS general substrate transporter"/>
    <property type="match status" value="1"/>
</dbReference>
<dbReference type="OMA" id="CGIQAFT"/>
<feature type="region of interest" description="Disordered" evidence="15">
    <location>
        <begin position="479"/>
        <end position="509"/>
    </location>
</feature>
<dbReference type="InterPro" id="IPR050814">
    <property type="entry name" value="Myo-inositol_Transporter"/>
</dbReference>
<feature type="transmembrane region" description="Helical" evidence="16">
    <location>
        <begin position="445"/>
        <end position="464"/>
    </location>
</feature>
<dbReference type="PANTHER" id="PTHR48020">
    <property type="entry name" value="PROTON MYO-INOSITOL COTRANSPORTER"/>
    <property type="match status" value="1"/>
</dbReference>
<dbReference type="Gene3D" id="1.20.1250.20">
    <property type="entry name" value="MFS general substrate transporter like domains"/>
    <property type="match status" value="1"/>
</dbReference>
<sequence>MRPVGATTVDSSVMDVAADSVGDGAAAAAAGVEMVENDRDGVEEFYGEGEVSSQCCGRLSPTAVVYMSAFVSSLTSVLLGYDVGVISGAIKYIQEDFGLSTLQKGVIVSSLNLVAAGGGLVAGSVSDTLGRKRSIAAACLVFITGSIIKIAAQSFGVLLLGRIVTGIGVGCGFVVAPVYIAEITPPHIRGRLTSLTGGKWRTMLGISIVPPFIILSSLCLLPESPRWLLGKGREVEAFAVLCTIVPTGDAAKRELAEMKTIAGEEDSAKSSWSELVCTTSPALKSTVLLGLGLGIAQQASGSEAAVYYSPSVLSDAGLTSDSAELGGNILVGLFKLGGEVFAYFLVDRTGRRPLFIASSSLVTFFLIFLSVTFSAAAPAWMTLSGLCLFMWSFSLGMGALTFLVAAEIFPLRYRGRGVSLTVCVNRLTSGLVALAFPLLERRFTAGGTFFLFSIFSVGTVWFYYTKIPETKDRTLEEISAGAAKETSEGDTATALGLAPTAEPGTVDSL</sequence>
<dbReference type="STRING" id="2880.D8LRZ1"/>
<comment type="catalytic activity">
    <reaction evidence="11">
        <text>D-mannose(out) = D-mannose(in)</text>
        <dbReference type="Rhea" id="RHEA:78391"/>
        <dbReference type="ChEBI" id="CHEBI:4208"/>
    </reaction>
    <physiologicalReaction direction="left-to-right" evidence="11">
        <dbReference type="Rhea" id="RHEA:78392"/>
    </physiologicalReaction>
</comment>
<comment type="subcellular location">
    <subcellularLocation>
        <location evidence="1">Membrane</location>
        <topology evidence="1">Multi-pass membrane protein</topology>
    </subcellularLocation>
</comment>
<comment type="subunit">
    <text evidence="3">Homodimer.</text>
</comment>
<dbReference type="GO" id="GO:0022857">
    <property type="term" value="F:transmembrane transporter activity"/>
    <property type="evidence" value="ECO:0007669"/>
    <property type="project" value="InterPro"/>
</dbReference>
<comment type="catalytic activity">
    <reaction evidence="8">
        <text>D-galactose(in) = D-galactose(out)</text>
        <dbReference type="Rhea" id="RHEA:34915"/>
        <dbReference type="ChEBI" id="CHEBI:4139"/>
    </reaction>
    <physiologicalReaction direction="right-to-left" evidence="8">
        <dbReference type="Rhea" id="RHEA:34917"/>
    </physiologicalReaction>
</comment>
<keyword evidence="19" id="KW-1185">Reference proteome</keyword>
<comment type="catalytic activity">
    <reaction evidence="13">
        <text>D-fructose(out) = D-fructose(in)</text>
        <dbReference type="Rhea" id="RHEA:60372"/>
        <dbReference type="ChEBI" id="CHEBI:37721"/>
    </reaction>
    <physiologicalReaction direction="left-to-right" evidence="13">
        <dbReference type="Rhea" id="RHEA:60373"/>
    </physiologicalReaction>
</comment>
<dbReference type="InterPro" id="IPR005828">
    <property type="entry name" value="MFS_sugar_transport-like"/>
</dbReference>
<dbReference type="InterPro" id="IPR036259">
    <property type="entry name" value="MFS_trans_sf"/>
</dbReference>
<evidence type="ECO:0000256" key="6">
    <source>
        <dbReference type="ARBA" id="ARBA00022989"/>
    </source>
</evidence>
<feature type="transmembrane region" description="Helical" evidence="16">
    <location>
        <begin position="418"/>
        <end position="439"/>
    </location>
</feature>
<dbReference type="AlphaFoldDB" id="D8LRZ1"/>
<feature type="transmembrane region" description="Helical" evidence="16">
    <location>
        <begin position="105"/>
        <end position="123"/>
    </location>
</feature>
<evidence type="ECO:0000256" key="13">
    <source>
        <dbReference type="ARBA" id="ARBA00044710"/>
    </source>
</evidence>
<keyword evidence="6 16" id="KW-1133">Transmembrane helix</keyword>
<feature type="transmembrane region" description="Helical" evidence="16">
    <location>
        <begin position="200"/>
        <end position="221"/>
    </location>
</feature>
<evidence type="ECO:0000256" key="3">
    <source>
        <dbReference type="ARBA" id="ARBA00011738"/>
    </source>
</evidence>
<dbReference type="eggNOG" id="KOG0254">
    <property type="taxonomic scope" value="Eukaryota"/>
</dbReference>
<evidence type="ECO:0000256" key="14">
    <source>
        <dbReference type="ARBA" id="ARBA00044780"/>
    </source>
</evidence>